<evidence type="ECO:0000256" key="3">
    <source>
        <dbReference type="ARBA" id="ARBA00023125"/>
    </source>
</evidence>
<gene>
    <name evidence="7" type="ORF">MUK42_05602</name>
</gene>
<evidence type="ECO:0000313" key="7">
    <source>
        <dbReference type="EMBL" id="URD79861.1"/>
    </source>
</evidence>
<dbReference type="EMBL" id="CP097503">
    <property type="protein sequence ID" value="URD79861.1"/>
    <property type="molecule type" value="Genomic_DNA"/>
</dbReference>
<evidence type="ECO:0000313" key="8">
    <source>
        <dbReference type="Proteomes" id="UP001055439"/>
    </source>
</evidence>
<protein>
    <submittedName>
        <fullName evidence="7">Transcription factor transcription repressor</fullName>
    </submittedName>
</protein>
<keyword evidence="2" id="KW-0805">Transcription regulation</keyword>
<dbReference type="PROSITE" id="PS50811">
    <property type="entry name" value="WRKY"/>
    <property type="match status" value="1"/>
</dbReference>
<dbReference type="InterPro" id="IPR003657">
    <property type="entry name" value="WRKY_dom"/>
</dbReference>
<dbReference type="SMART" id="SM00774">
    <property type="entry name" value="WRKY"/>
    <property type="match status" value="1"/>
</dbReference>
<sequence length="266" mass="29076">MERKQDGDTRLACRKEDKEREMDLKTLLLKELVEGQESTTQLHTVLQDMLPPNGGSASAAATLMIRILSSFSQAISLLDVQGTVHGLPNARFPDEQRLAASGNKRKLLPQPRKSGYRRRSYFRCGHKYDRGCQATRQVQRSEEDPSTFVITYMGQHACAGGSTPPGPPSPCVISFGSNTCAATAAQERLFPSPISSRDSEVPSNPTPWTSSTELTFADLPLCFDSVSMVTPGCHSSADAFNSEFNPEPLEFGGVFCFGQGELLPQR</sequence>
<accession>A0A9E7JGB9</accession>
<evidence type="ECO:0000256" key="1">
    <source>
        <dbReference type="ARBA" id="ARBA00004123"/>
    </source>
</evidence>
<name>A0A9E7JGB9_9LILI</name>
<feature type="domain" description="WRKY" evidence="6">
    <location>
        <begin position="105"/>
        <end position="156"/>
    </location>
</feature>
<evidence type="ECO:0000256" key="2">
    <source>
        <dbReference type="ARBA" id="ARBA00023015"/>
    </source>
</evidence>
<keyword evidence="4" id="KW-0804">Transcription</keyword>
<comment type="subcellular location">
    <subcellularLocation>
        <location evidence="1">Nucleus</location>
    </subcellularLocation>
</comment>
<dbReference type="Gene3D" id="2.20.25.80">
    <property type="entry name" value="WRKY domain"/>
    <property type="match status" value="1"/>
</dbReference>
<dbReference type="InterPro" id="IPR044810">
    <property type="entry name" value="WRKY_plant"/>
</dbReference>
<proteinExistence type="predicted"/>
<dbReference type="OrthoDB" id="2021064at2759"/>
<dbReference type="InterPro" id="IPR036576">
    <property type="entry name" value="WRKY_dom_sf"/>
</dbReference>
<evidence type="ECO:0000256" key="4">
    <source>
        <dbReference type="ARBA" id="ARBA00023163"/>
    </source>
</evidence>
<dbReference type="PANTHER" id="PTHR31282">
    <property type="entry name" value="WRKY TRANSCRIPTION FACTOR 21-RELATED"/>
    <property type="match status" value="1"/>
</dbReference>
<keyword evidence="8" id="KW-1185">Reference proteome</keyword>
<reference evidence="7" key="1">
    <citation type="submission" date="2022-05" db="EMBL/GenBank/DDBJ databases">
        <title>The Musa troglodytarum L. genome provides insights into the mechanism of non-climacteric behaviour and enrichment of carotenoids.</title>
        <authorList>
            <person name="Wang J."/>
        </authorList>
    </citation>
    <scope>NUCLEOTIDE SEQUENCE</scope>
    <source>
        <tissue evidence="7">Leaf</tissue>
    </source>
</reference>
<dbReference type="GO" id="GO:0003700">
    <property type="term" value="F:DNA-binding transcription factor activity"/>
    <property type="evidence" value="ECO:0007669"/>
    <property type="project" value="InterPro"/>
</dbReference>
<dbReference type="SUPFAM" id="SSF118290">
    <property type="entry name" value="WRKY DNA-binding domain"/>
    <property type="match status" value="1"/>
</dbReference>
<dbReference type="Proteomes" id="UP001055439">
    <property type="component" value="Chromosome 10"/>
</dbReference>
<dbReference type="Pfam" id="PF03106">
    <property type="entry name" value="WRKY"/>
    <property type="match status" value="1"/>
</dbReference>
<keyword evidence="5" id="KW-0539">Nucleus</keyword>
<keyword evidence="3" id="KW-0238">DNA-binding</keyword>
<dbReference type="AlphaFoldDB" id="A0A9E7JGB9"/>
<dbReference type="GO" id="GO:0005634">
    <property type="term" value="C:nucleus"/>
    <property type="evidence" value="ECO:0007669"/>
    <property type="project" value="UniProtKB-SubCell"/>
</dbReference>
<dbReference type="GO" id="GO:0043565">
    <property type="term" value="F:sequence-specific DNA binding"/>
    <property type="evidence" value="ECO:0007669"/>
    <property type="project" value="InterPro"/>
</dbReference>
<evidence type="ECO:0000259" key="6">
    <source>
        <dbReference type="PROSITE" id="PS50811"/>
    </source>
</evidence>
<evidence type="ECO:0000256" key="5">
    <source>
        <dbReference type="ARBA" id="ARBA00023242"/>
    </source>
</evidence>
<organism evidence="7 8">
    <name type="scientific">Musa troglodytarum</name>
    <name type="common">fe'i banana</name>
    <dbReference type="NCBI Taxonomy" id="320322"/>
    <lineage>
        <taxon>Eukaryota</taxon>
        <taxon>Viridiplantae</taxon>
        <taxon>Streptophyta</taxon>
        <taxon>Embryophyta</taxon>
        <taxon>Tracheophyta</taxon>
        <taxon>Spermatophyta</taxon>
        <taxon>Magnoliopsida</taxon>
        <taxon>Liliopsida</taxon>
        <taxon>Zingiberales</taxon>
        <taxon>Musaceae</taxon>
        <taxon>Musa</taxon>
    </lineage>
</organism>